<protein>
    <submittedName>
        <fullName evidence="2">Protein FAM54A</fullName>
    </submittedName>
</protein>
<dbReference type="EMBL" id="GDJX01001606">
    <property type="protein sequence ID" value="JAT66330.1"/>
    <property type="molecule type" value="Transcribed_RNA"/>
</dbReference>
<dbReference type="PANTHER" id="PTHR14215:SF0">
    <property type="entry name" value="WH2 DOMAIN-CONTAINING PROTEIN"/>
    <property type="match status" value="1"/>
</dbReference>
<feature type="non-terminal residue" evidence="2">
    <location>
        <position position="101"/>
    </location>
</feature>
<reference evidence="2" key="1">
    <citation type="submission" date="2015-07" db="EMBL/GenBank/DDBJ databases">
        <title>Transcriptome Assembly of Anthurium amnicola.</title>
        <authorList>
            <person name="Suzuki J."/>
        </authorList>
    </citation>
    <scope>NUCLEOTIDE SEQUENCE</scope>
</reference>
<dbReference type="AlphaFoldDB" id="A0A1D1ZH58"/>
<accession>A0A1D1ZH58</accession>
<feature type="non-terminal residue" evidence="2">
    <location>
        <position position="1"/>
    </location>
</feature>
<dbReference type="InterPro" id="IPR007972">
    <property type="entry name" value="Mtfr1"/>
</dbReference>
<evidence type="ECO:0000313" key="2">
    <source>
        <dbReference type="EMBL" id="JAT66330.1"/>
    </source>
</evidence>
<organism evidence="2">
    <name type="scientific">Anthurium amnicola</name>
    <dbReference type="NCBI Taxonomy" id="1678845"/>
    <lineage>
        <taxon>Eukaryota</taxon>
        <taxon>Viridiplantae</taxon>
        <taxon>Streptophyta</taxon>
        <taxon>Embryophyta</taxon>
        <taxon>Tracheophyta</taxon>
        <taxon>Spermatophyta</taxon>
        <taxon>Magnoliopsida</taxon>
        <taxon>Liliopsida</taxon>
        <taxon>Araceae</taxon>
        <taxon>Pothoideae</taxon>
        <taxon>Potheae</taxon>
        <taxon>Anthurium</taxon>
    </lineage>
</organism>
<dbReference type="GO" id="GO:0009060">
    <property type="term" value="P:aerobic respiration"/>
    <property type="evidence" value="ECO:0007669"/>
    <property type="project" value="TreeGrafter"/>
</dbReference>
<name>A0A1D1ZH58_9ARAE</name>
<gene>
    <name evidence="2" type="primary">FAM54A</name>
    <name evidence="2" type="ORF">g.136241</name>
</gene>
<dbReference type="GO" id="GO:0000266">
    <property type="term" value="P:mitochondrial fission"/>
    <property type="evidence" value="ECO:0007669"/>
    <property type="project" value="TreeGrafter"/>
</dbReference>
<dbReference type="GO" id="GO:0005739">
    <property type="term" value="C:mitochondrion"/>
    <property type="evidence" value="ECO:0007669"/>
    <property type="project" value="TreeGrafter"/>
</dbReference>
<feature type="compositionally biased region" description="Polar residues" evidence="1">
    <location>
        <begin position="1"/>
        <end position="15"/>
    </location>
</feature>
<evidence type="ECO:0000256" key="1">
    <source>
        <dbReference type="SAM" id="MobiDB-lite"/>
    </source>
</evidence>
<proteinExistence type="predicted"/>
<sequence length="101" mass="11317">LVITRSQPVNANTPKRPSGMKMPFDMADVLKDMGKVKLRRIERSPGGTPLRQAPPATDPNTVLMNVLKKRYAAMHDKTPEKIHRCLESDSSFGEENFSPQI</sequence>
<feature type="region of interest" description="Disordered" evidence="1">
    <location>
        <begin position="1"/>
        <end position="23"/>
    </location>
</feature>
<dbReference type="PANTHER" id="PTHR14215">
    <property type="entry name" value="PROTEIN OF UNKNOWN FUNCTION DUF729"/>
    <property type="match status" value="1"/>
</dbReference>